<keyword evidence="3" id="KW-1185">Reference proteome</keyword>
<sequence length="78" mass="9014">MVASVKKTVLVFLYIIGIVMVYPILLYFLQDYKPIYNYFPLLPLHSYIQVFLSGPVLIVLGAILFLHPSIRYSDCVFL</sequence>
<dbReference type="EMBL" id="PYAW01000007">
    <property type="protein sequence ID" value="PSL43942.1"/>
    <property type="molecule type" value="Genomic_DNA"/>
</dbReference>
<accession>A0A2P8HCQ4</accession>
<protein>
    <submittedName>
        <fullName evidence="2">Uncharacterized protein</fullName>
    </submittedName>
</protein>
<proteinExistence type="predicted"/>
<evidence type="ECO:0000313" key="3">
    <source>
        <dbReference type="Proteomes" id="UP000240971"/>
    </source>
</evidence>
<reference evidence="2 3" key="1">
    <citation type="submission" date="2018-03" db="EMBL/GenBank/DDBJ databases">
        <title>Genomic Encyclopedia of Archaeal and Bacterial Type Strains, Phase II (KMG-II): from individual species to whole genera.</title>
        <authorList>
            <person name="Goeker M."/>
        </authorList>
    </citation>
    <scope>NUCLEOTIDE SEQUENCE [LARGE SCALE GENOMIC DNA]</scope>
    <source>
        <strain evidence="2 3">DSM 24859</strain>
    </source>
</reference>
<name>A0A2P8HCQ4_CHINA</name>
<gene>
    <name evidence="2" type="ORF">CLV51_107254</name>
</gene>
<keyword evidence="1" id="KW-1133">Transmembrane helix</keyword>
<dbReference type="Proteomes" id="UP000240971">
    <property type="component" value="Unassembled WGS sequence"/>
</dbReference>
<evidence type="ECO:0000313" key="2">
    <source>
        <dbReference type="EMBL" id="PSL43942.1"/>
    </source>
</evidence>
<keyword evidence="1" id="KW-0472">Membrane</keyword>
<comment type="caution">
    <text evidence="2">The sequence shown here is derived from an EMBL/GenBank/DDBJ whole genome shotgun (WGS) entry which is preliminary data.</text>
</comment>
<feature type="transmembrane region" description="Helical" evidence="1">
    <location>
        <begin position="48"/>
        <end position="66"/>
    </location>
</feature>
<keyword evidence="1" id="KW-0812">Transmembrane</keyword>
<feature type="transmembrane region" description="Helical" evidence="1">
    <location>
        <begin position="9"/>
        <end position="28"/>
    </location>
</feature>
<evidence type="ECO:0000256" key="1">
    <source>
        <dbReference type="SAM" id="Phobius"/>
    </source>
</evidence>
<organism evidence="2 3">
    <name type="scientific">Chitinophaga niastensis</name>
    <dbReference type="NCBI Taxonomy" id="536980"/>
    <lineage>
        <taxon>Bacteria</taxon>
        <taxon>Pseudomonadati</taxon>
        <taxon>Bacteroidota</taxon>
        <taxon>Chitinophagia</taxon>
        <taxon>Chitinophagales</taxon>
        <taxon>Chitinophagaceae</taxon>
        <taxon>Chitinophaga</taxon>
    </lineage>
</organism>
<dbReference type="AlphaFoldDB" id="A0A2P8HCQ4"/>